<reference evidence="12 13" key="1">
    <citation type="submission" date="2021-02" db="EMBL/GenBank/DDBJ databases">
        <title>De Novo genome assembly of isolated myxobacteria.</title>
        <authorList>
            <person name="Stevens D.C."/>
        </authorList>
    </citation>
    <scope>NUCLEOTIDE SEQUENCE [LARGE SCALE GENOMIC DNA]</scope>
    <source>
        <strain evidence="13">SCPEA02</strain>
    </source>
</reference>
<evidence type="ECO:0000256" key="3">
    <source>
        <dbReference type="ARBA" id="ARBA00022618"/>
    </source>
</evidence>
<dbReference type="NCBIfam" id="TIGR00231">
    <property type="entry name" value="small_GTP"/>
    <property type="match status" value="1"/>
</dbReference>
<dbReference type="PROSITE" id="PS51706">
    <property type="entry name" value="G_ENGB"/>
    <property type="match status" value="1"/>
</dbReference>
<evidence type="ECO:0000256" key="1">
    <source>
        <dbReference type="ARBA" id="ARBA00001946"/>
    </source>
</evidence>
<evidence type="ECO:0000313" key="13">
    <source>
        <dbReference type="Proteomes" id="UP000662747"/>
    </source>
</evidence>
<dbReference type="PANTHER" id="PTHR11649:SF13">
    <property type="entry name" value="ENGB-TYPE G DOMAIN-CONTAINING PROTEIN"/>
    <property type="match status" value="1"/>
</dbReference>
<name>A0ABX7PA75_9BACT</name>
<dbReference type="PANTHER" id="PTHR11649">
    <property type="entry name" value="MSS1/TRME-RELATED GTP-BINDING PROTEIN"/>
    <property type="match status" value="1"/>
</dbReference>
<sequence length="207" mass="22967">MKVLDARFVTTAVEPKGYPPGHTAEVAFVGRSNVGKSSMINALTGRKKLVRVSNTPGRTRTLNFFDVDLERKGVHHQVRLCDLPGYGFAKASKADKAQWETMITTYLEKRHRLEAVVSIIDAEVGPTPDDLATLDYLQAHNRRILVVATKVDRLSKAQRKPRMVALSKAMDLPLELILPFSATEKLGVDEVWNALLGTFGKATRVQD</sequence>
<keyword evidence="13" id="KW-1185">Reference proteome</keyword>
<comment type="function">
    <text evidence="10">Necessary for normal cell division and for the maintenance of normal septation.</text>
</comment>
<dbReference type="InterPro" id="IPR006073">
    <property type="entry name" value="GTP-bd"/>
</dbReference>
<keyword evidence="3 10" id="KW-0132">Cell division</keyword>
<evidence type="ECO:0000256" key="4">
    <source>
        <dbReference type="ARBA" id="ARBA00022723"/>
    </source>
</evidence>
<dbReference type="HAMAP" id="MF_00321">
    <property type="entry name" value="GTPase_EngB"/>
    <property type="match status" value="1"/>
</dbReference>
<evidence type="ECO:0000256" key="7">
    <source>
        <dbReference type="ARBA" id="ARBA00023134"/>
    </source>
</evidence>
<protein>
    <recommendedName>
        <fullName evidence="10">Probable GTP-binding protein EngB</fullName>
    </recommendedName>
</protein>
<evidence type="ECO:0000256" key="2">
    <source>
        <dbReference type="ARBA" id="ARBA00009638"/>
    </source>
</evidence>
<keyword evidence="5 10" id="KW-0547">Nucleotide-binding</keyword>
<evidence type="ECO:0000256" key="10">
    <source>
        <dbReference type="HAMAP-Rule" id="MF_00321"/>
    </source>
</evidence>
<keyword evidence="8 10" id="KW-0717">Septation</keyword>
<dbReference type="InterPro" id="IPR030393">
    <property type="entry name" value="G_ENGB_dom"/>
</dbReference>
<dbReference type="SUPFAM" id="SSF52540">
    <property type="entry name" value="P-loop containing nucleoside triphosphate hydrolases"/>
    <property type="match status" value="1"/>
</dbReference>
<evidence type="ECO:0000256" key="6">
    <source>
        <dbReference type="ARBA" id="ARBA00022842"/>
    </source>
</evidence>
<dbReference type="Gene3D" id="3.40.50.300">
    <property type="entry name" value="P-loop containing nucleotide triphosphate hydrolases"/>
    <property type="match status" value="1"/>
</dbReference>
<comment type="similarity">
    <text evidence="2 10">Belongs to the TRAFAC class TrmE-Era-EngA-EngB-Septin-like GTPase superfamily. EngB GTPase family.</text>
</comment>
<gene>
    <name evidence="10" type="primary">engB</name>
    <name evidence="12" type="ORF">JY651_21570</name>
</gene>
<evidence type="ECO:0000256" key="9">
    <source>
        <dbReference type="ARBA" id="ARBA00023306"/>
    </source>
</evidence>
<dbReference type="InterPro" id="IPR027417">
    <property type="entry name" value="P-loop_NTPase"/>
</dbReference>
<keyword evidence="6" id="KW-0460">Magnesium</keyword>
<dbReference type="CDD" id="cd01876">
    <property type="entry name" value="YihA_EngB"/>
    <property type="match status" value="1"/>
</dbReference>
<organism evidence="12 13">
    <name type="scientific">Pyxidicoccus parkwayensis</name>
    <dbReference type="NCBI Taxonomy" id="2813578"/>
    <lineage>
        <taxon>Bacteria</taxon>
        <taxon>Pseudomonadati</taxon>
        <taxon>Myxococcota</taxon>
        <taxon>Myxococcia</taxon>
        <taxon>Myxococcales</taxon>
        <taxon>Cystobacterineae</taxon>
        <taxon>Myxococcaceae</taxon>
        <taxon>Pyxidicoccus</taxon>
    </lineage>
</organism>
<evidence type="ECO:0000256" key="5">
    <source>
        <dbReference type="ARBA" id="ARBA00022741"/>
    </source>
</evidence>
<keyword evidence="4" id="KW-0479">Metal-binding</keyword>
<proteinExistence type="inferred from homology"/>
<accession>A0ABX7PA75</accession>
<dbReference type="Pfam" id="PF01926">
    <property type="entry name" value="MMR_HSR1"/>
    <property type="match status" value="1"/>
</dbReference>
<evidence type="ECO:0000256" key="8">
    <source>
        <dbReference type="ARBA" id="ARBA00023210"/>
    </source>
</evidence>
<evidence type="ECO:0000313" key="12">
    <source>
        <dbReference type="EMBL" id="QSQ27336.1"/>
    </source>
</evidence>
<dbReference type="RefSeq" id="WP_206728858.1">
    <property type="nucleotide sequence ID" value="NZ_CP071090.1"/>
</dbReference>
<dbReference type="EMBL" id="CP071090">
    <property type="protein sequence ID" value="QSQ27336.1"/>
    <property type="molecule type" value="Genomic_DNA"/>
</dbReference>
<comment type="cofactor">
    <cofactor evidence="1">
        <name>Mg(2+)</name>
        <dbReference type="ChEBI" id="CHEBI:18420"/>
    </cofactor>
</comment>
<dbReference type="Proteomes" id="UP000662747">
    <property type="component" value="Chromosome"/>
</dbReference>
<keyword evidence="9 10" id="KW-0131">Cell cycle</keyword>
<evidence type="ECO:0000259" key="11">
    <source>
        <dbReference type="PROSITE" id="PS51706"/>
    </source>
</evidence>
<feature type="domain" description="EngB-type G" evidence="11">
    <location>
        <begin position="22"/>
        <end position="201"/>
    </location>
</feature>
<keyword evidence="7 10" id="KW-0342">GTP-binding</keyword>
<dbReference type="InterPro" id="IPR005225">
    <property type="entry name" value="Small_GTP-bd"/>
</dbReference>
<dbReference type="NCBIfam" id="TIGR03598">
    <property type="entry name" value="GTPase_YsxC"/>
    <property type="match status" value="1"/>
</dbReference>
<dbReference type="InterPro" id="IPR019987">
    <property type="entry name" value="GTP-bd_ribosome_bio_YsxC"/>
</dbReference>